<name>A0A7R7XUV1_9EURO</name>
<feature type="signal peptide" evidence="1">
    <location>
        <begin position="1"/>
        <end position="25"/>
    </location>
</feature>
<evidence type="ECO:0000313" key="3">
    <source>
        <dbReference type="Proteomes" id="UP000654913"/>
    </source>
</evidence>
<evidence type="ECO:0000313" key="2">
    <source>
        <dbReference type="EMBL" id="BCS27348.1"/>
    </source>
</evidence>
<dbReference type="KEGG" id="apuu:APUU_60396A"/>
<sequence length="152" mass="16952">MALVGGDMLLLLLAMVPSTPAPSQTGTTLLFSSRFHLKPSEVNLVCLVYFNSSKRRLVRAHFAVIVSLPANITEIDIDTITSAEMYPTFATRLRMTLRVLEVGELYHMGCGGTSTRKQLKEIMRDCLDEFLSHILRGLRLREDMKGGIAQPQ</sequence>
<dbReference type="RefSeq" id="XP_041559542.1">
    <property type="nucleotide sequence ID" value="XM_041693631.1"/>
</dbReference>
<dbReference type="Proteomes" id="UP000654913">
    <property type="component" value="Chromosome 6"/>
</dbReference>
<feature type="chain" id="PRO_5031478953" description="Secreted protein" evidence="1">
    <location>
        <begin position="26"/>
        <end position="152"/>
    </location>
</feature>
<accession>A0A7R7XUV1</accession>
<proteinExistence type="predicted"/>
<dbReference type="GeneID" id="64977353"/>
<evidence type="ECO:0000256" key="1">
    <source>
        <dbReference type="SAM" id="SignalP"/>
    </source>
</evidence>
<organism evidence="2 3">
    <name type="scientific">Aspergillus puulaauensis</name>
    <dbReference type="NCBI Taxonomy" id="1220207"/>
    <lineage>
        <taxon>Eukaryota</taxon>
        <taxon>Fungi</taxon>
        <taxon>Dikarya</taxon>
        <taxon>Ascomycota</taxon>
        <taxon>Pezizomycotina</taxon>
        <taxon>Eurotiomycetes</taxon>
        <taxon>Eurotiomycetidae</taxon>
        <taxon>Eurotiales</taxon>
        <taxon>Aspergillaceae</taxon>
        <taxon>Aspergillus</taxon>
    </lineage>
</organism>
<gene>
    <name evidence="2" type="ORF">APUU_60396A</name>
</gene>
<reference evidence="2" key="2">
    <citation type="submission" date="2021-02" db="EMBL/GenBank/DDBJ databases">
        <title>Aspergillus puulaauensis MK2 genome sequence.</title>
        <authorList>
            <person name="Futagami T."/>
            <person name="Mori K."/>
            <person name="Kadooka C."/>
            <person name="Tanaka T."/>
        </authorList>
    </citation>
    <scope>NUCLEOTIDE SEQUENCE</scope>
    <source>
        <strain evidence="2">MK2</strain>
    </source>
</reference>
<evidence type="ECO:0008006" key="4">
    <source>
        <dbReference type="Google" id="ProtNLM"/>
    </source>
</evidence>
<keyword evidence="3" id="KW-1185">Reference proteome</keyword>
<protein>
    <recommendedName>
        <fullName evidence="4">Secreted protein</fullName>
    </recommendedName>
</protein>
<reference evidence="2" key="1">
    <citation type="submission" date="2021-01" db="EMBL/GenBank/DDBJ databases">
        <authorList>
            <consortium name="Aspergillus puulaauensis MK2 genome sequencing consortium"/>
            <person name="Kazuki M."/>
            <person name="Futagami T."/>
        </authorList>
    </citation>
    <scope>NUCLEOTIDE SEQUENCE</scope>
    <source>
        <strain evidence="2">MK2</strain>
    </source>
</reference>
<dbReference type="AlphaFoldDB" id="A0A7R7XUV1"/>
<dbReference type="EMBL" id="AP024448">
    <property type="protein sequence ID" value="BCS27348.1"/>
    <property type="molecule type" value="Genomic_DNA"/>
</dbReference>
<keyword evidence="1" id="KW-0732">Signal</keyword>